<reference evidence="1 2" key="1">
    <citation type="submission" date="2005-09" db="EMBL/GenBank/DDBJ databases">
        <authorList>
            <person name="Mural R.J."/>
            <person name="Li P.W."/>
            <person name="Adams M.D."/>
            <person name="Amanatides P.G."/>
            <person name="Baden-Tillson H."/>
            <person name="Barnstead M."/>
            <person name="Chin S.H."/>
            <person name="Dew I."/>
            <person name="Evans C.A."/>
            <person name="Ferriera S."/>
            <person name="Flanigan M."/>
            <person name="Fosler C."/>
            <person name="Glodek A."/>
            <person name="Gu Z."/>
            <person name="Holt R.A."/>
            <person name="Jennings D."/>
            <person name="Kraft C.L."/>
            <person name="Lu F."/>
            <person name="Nguyen T."/>
            <person name="Nusskern D.R."/>
            <person name="Pfannkoch C.M."/>
            <person name="Sitter C."/>
            <person name="Sutton G.G."/>
            <person name="Venter J.C."/>
            <person name="Wang Z."/>
            <person name="Woodage T."/>
            <person name="Zheng X.H."/>
            <person name="Zhong F."/>
        </authorList>
    </citation>
    <scope>NUCLEOTIDE SEQUENCE [LARGE SCALE GENOMIC DNA]</scope>
    <source>
        <strain>BN</strain>
        <strain evidence="2">Sprague-Dawley</strain>
    </source>
</reference>
<dbReference type="Proteomes" id="UP000234681">
    <property type="component" value="Chromosome 5"/>
</dbReference>
<evidence type="ECO:0000313" key="1">
    <source>
        <dbReference type="EMBL" id="EDL90474.1"/>
    </source>
</evidence>
<name>A6JYM9_RAT</name>
<protein>
    <submittedName>
        <fullName evidence="1">RCG50494, isoform CRA_b</fullName>
    </submittedName>
</protein>
<sequence length="84" mass="9439">MRRPCTVHWLKVPCNAPCKLKKISSAMLQRMPGWGQHPSHPHPATRASSLLTGLFLDRVLRAPAQVELRLRESYRSPAGCENVP</sequence>
<organism evidence="1 2">
    <name type="scientific">Rattus norvegicus</name>
    <name type="common">Rat</name>
    <dbReference type="NCBI Taxonomy" id="10116"/>
    <lineage>
        <taxon>Eukaryota</taxon>
        <taxon>Metazoa</taxon>
        <taxon>Chordata</taxon>
        <taxon>Craniata</taxon>
        <taxon>Vertebrata</taxon>
        <taxon>Euteleostomi</taxon>
        <taxon>Mammalia</taxon>
        <taxon>Eutheria</taxon>
        <taxon>Euarchontoglires</taxon>
        <taxon>Glires</taxon>
        <taxon>Rodentia</taxon>
        <taxon>Myomorpha</taxon>
        <taxon>Muroidea</taxon>
        <taxon>Muridae</taxon>
        <taxon>Murinae</taxon>
        <taxon>Rattus</taxon>
    </lineage>
</organism>
<dbReference type="AlphaFoldDB" id="A6JYM9"/>
<accession>A6JYM9</accession>
<gene>
    <name evidence="1" type="ORF">rCG_50494</name>
</gene>
<evidence type="ECO:0000313" key="2">
    <source>
        <dbReference type="Proteomes" id="UP000234681"/>
    </source>
</evidence>
<proteinExistence type="predicted"/>
<dbReference type="EMBL" id="CH474008">
    <property type="protein sequence ID" value="EDL90474.1"/>
    <property type="molecule type" value="Genomic_DNA"/>
</dbReference>